<reference evidence="2" key="1">
    <citation type="submission" date="2021-03" db="EMBL/GenBank/DDBJ databases">
        <title>Draft genome sequence of rust myrtle Austropuccinia psidii MF-1, a brazilian biotype.</title>
        <authorList>
            <person name="Quecine M.C."/>
            <person name="Pachon D.M.R."/>
            <person name="Bonatelli M.L."/>
            <person name="Correr F.H."/>
            <person name="Franceschini L.M."/>
            <person name="Leite T.F."/>
            <person name="Margarido G.R.A."/>
            <person name="Almeida C.A."/>
            <person name="Ferrarezi J.A."/>
            <person name="Labate C.A."/>
        </authorList>
    </citation>
    <scope>NUCLEOTIDE SEQUENCE</scope>
    <source>
        <strain evidence="2">MF-1</strain>
    </source>
</reference>
<name>A0A9Q3Q6H9_9BASI</name>
<feature type="region of interest" description="Disordered" evidence="1">
    <location>
        <begin position="32"/>
        <end position="77"/>
    </location>
</feature>
<dbReference type="AlphaFoldDB" id="A0A9Q3Q6H9"/>
<comment type="caution">
    <text evidence="2">The sequence shown here is derived from an EMBL/GenBank/DDBJ whole genome shotgun (WGS) entry which is preliminary data.</text>
</comment>
<dbReference type="Proteomes" id="UP000765509">
    <property type="component" value="Unassembled WGS sequence"/>
</dbReference>
<evidence type="ECO:0000313" key="3">
    <source>
        <dbReference type="Proteomes" id="UP000765509"/>
    </source>
</evidence>
<feature type="compositionally biased region" description="Acidic residues" evidence="1">
    <location>
        <begin position="40"/>
        <end position="57"/>
    </location>
</feature>
<evidence type="ECO:0000256" key="1">
    <source>
        <dbReference type="SAM" id="MobiDB-lite"/>
    </source>
</evidence>
<keyword evidence="3" id="KW-1185">Reference proteome</keyword>
<sequence>MQGAEPSSKEVRWPRRSSSFSGIVDAFPRISRTTFKCPGEDGEEEEKNSVEEEESDGTEVALAPFEASQGTGGPTLS</sequence>
<accession>A0A9Q3Q6H9</accession>
<gene>
    <name evidence="2" type="ORF">O181_126759</name>
</gene>
<evidence type="ECO:0000313" key="2">
    <source>
        <dbReference type="EMBL" id="MBW0587044.1"/>
    </source>
</evidence>
<protein>
    <submittedName>
        <fullName evidence="2">Uncharacterized protein</fullName>
    </submittedName>
</protein>
<organism evidence="2 3">
    <name type="scientific">Austropuccinia psidii MF-1</name>
    <dbReference type="NCBI Taxonomy" id="1389203"/>
    <lineage>
        <taxon>Eukaryota</taxon>
        <taxon>Fungi</taxon>
        <taxon>Dikarya</taxon>
        <taxon>Basidiomycota</taxon>
        <taxon>Pucciniomycotina</taxon>
        <taxon>Pucciniomycetes</taxon>
        <taxon>Pucciniales</taxon>
        <taxon>Sphaerophragmiaceae</taxon>
        <taxon>Austropuccinia</taxon>
    </lineage>
</organism>
<proteinExistence type="predicted"/>
<dbReference type="EMBL" id="AVOT02125736">
    <property type="protein sequence ID" value="MBW0587044.1"/>
    <property type="molecule type" value="Genomic_DNA"/>
</dbReference>